<dbReference type="CDD" id="cd01392">
    <property type="entry name" value="HTH_LacI"/>
    <property type="match status" value="1"/>
</dbReference>
<keyword evidence="7" id="KW-0413">Isomerase</keyword>
<keyword evidence="3" id="KW-0238">DNA-binding</keyword>
<keyword evidence="8" id="KW-1185">Reference proteome</keyword>
<keyword evidence="4" id="KW-0804">Transcription</keyword>
<feature type="domain" description="HTH lacI-type" evidence="5">
    <location>
        <begin position="9"/>
        <end position="63"/>
    </location>
</feature>
<dbReference type="RefSeq" id="WP_028053247.1">
    <property type="nucleotide sequence ID" value="NZ_ATYC01000008.1"/>
</dbReference>
<evidence type="ECO:0000313" key="7">
    <source>
        <dbReference type="EMBL" id="VTZ63786.1"/>
    </source>
</evidence>
<dbReference type="PROSITE" id="PS50932">
    <property type="entry name" value="HTH_LACI_2"/>
    <property type="match status" value="1"/>
</dbReference>
<sequence>MVGGANKAATIREVAALAGVAPGTVSNVLTGKKLVAEPLRKAVLDAIAQLDYRPNHLASSLRFGRTKSIGIVVPDMTNPFFSGLVRELELKAAKSGFQILLMSSHEEAAEERERIRALVSRQVDGLIISPSRDSIETSPHSAISGIPTVLVDRAFAVEGFDTVSADNEQATLMGARHLIELGHKRITFLATAPGLANMEERVSGYRKAMQDAGVSDANVVYGGLSIESCRSAIEQELRRAGRPTAVFASAYVATLGAAKAIRALDLAFPQDVSLLGFDDSDWMTVLRPYVSTIEQPLDELGHACWELLQRRMKKMDVPPVHRRIACTLRARESTRRIRRKSGPRSRSEV</sequence>
<organism evidence="7">
    <name type="scientific">Sinorhizobium medicae</name>
    <dbReference type="NCBI Taxonomy" id="110321"/>
    <lineage>
        <taxon>Bacteria</taxon>
        <taxon>Pseudomonadati</taxon>
        <taxon>Pseudomonadota</taxon>
        <taxon>Alphaproteobacteria</taxon>
        <taxon>Hyphomicrobiales</taxon>
        <taxon>Rhizobiaceae</taxon>
        <taxon>Sinorhizobium/Ensifer group</taxon>
        <taxon>Sinorhizobium</taxon>
    </lineage>
</organism>
<dbReference type="GO" id="GO:0008784">
    <property type="term" value="F:alanine racemase activity"/>
    <property type="evidence" value="ECO:0007669"/>
    <property type="project" value="UniProtKB-EC"/>
</dbReference>
<evidence type="ECO:0000256" key="3">
    <source>
        <dbReference type="ARBA" id="ARBA00023125"/>
    </source>
</evidence>
<keyword evidence="1" id="KW-0678">Repressor</keyword>
<dbReference type="PANTHER" id="PTHR30146:SF148">
    <property type="entry name" value="HTH-TYPE TRANSCRIPTIONAL REPRESSOR PURR-RELATED"/>
    <property type="match status" value="1"/>
</dbReference>
<keyword evidence="2" id="KW-0805">Transcription regulation</keyword>
<dbReference type="Proteomes" id="UP000507954">
    <property type="component" value="Unassembled WGS sequence"/>
</dbReference>
<evidence type="ECO:0000259" key="5">
    <source>
        <dbReference type="PROSITE" id="PS50932"/>
    </source>
</evidence>
<dbReference type="AlphaFoldDB" id="A0A508X2I2"/>
<evidence type="ECO:0000256" key="4">
    <source>
        <dbReference type="ARBA" id="ARBA00023163"/>
    </source>
</evidence>
<dbReference type="EMBL" id="NBUC01000072">
    <property type="protein sequence ID" value="PLU03402.1"/>
    <property type="molecule type" value="Genomic_DNA"/>
</dbReference>
<evidence type="ECO:0000313" key="8">
    <source>
        <dbReference type="Proteomes" id="UP001190825"/>
    </source>
</evidence>
<dbReference type="Pfam" id="PF13377">
    <property type="entry name" value="Peripla_BP_3"/>
    <property type="match status" value="1"/>
</dbReference>
<name>A0A508X2I2_9HYPH</name>
<dbReference type="GO" id="GO:0000976">
    <property type="term" value="F:transcription cis-regulatory region binding"/>
    <property type="evidence" value="ECO:0007669"/>
    <property type="project" value="TreeGrafter"/>
</dbReference>
<dbReference type="SMART" id="SM00354">
    <property type="entry name" value="HTH_LACI"/>
    <property type="match status" value="1"/>
</dbReference>
<dbReference type="Proteomes" id="UP001190825">
    <property type="component" value="Unassembled WGS sequence"/>
</dbReference>
<evidence type="ECO:0000313" key="6">
    <source>
        <dbReference type="EMBL" id="PLU03402.1"/>
    </source>
</evidence>
<protein>
    <submittedName>
        <fullName evidence="7">Alanine racemase</fullName>
        <ecNumber evidence="7">5.1.1.1</ecNumber>
    </submittedName>
    <submittedName>
        <fullName evidence="6">LacI family transcriptional regulator</fullName>
    </submittedName>
</protein>
<dbReference type="Gene3D" id="3.40.50.2300">
    <property type="match status" value="2"/>
</dbReference>
<dbReference type="GO" id="GO:0003700">
    <property type="term" value="F:DNA-binding transcription factor activity"/>
    <property type="evidence" value="ECO:0007669"/>
    <property type="project" value="TreeGrafter"/>
</dbReference>
<dbReference type="InterPro" id="IPR010982">
    <property type="entry name" value="Lambda_DNA-bd_dom_sf"/>
</dbReference>
<dbReference type="EMBL" id="CABFNB010000120">
    <property type="protein sequence ID" value="VTZ63786.1"/>
    <property type="molecule type" value="Genomic_DNA"/>
</dbReference>
<dbReference type="InterPro" id="IPR028082">
    <property type="entry name" value="Peripla_BP_I"/>
</dbReference>
<accession>A0A508X2I2</accession>
<evidence type="ECO:0000256" key="1">
    <source>
        <dbReference type="ARBA" id="ARBA00022491"/>
    </source>
</evidence>
<proteinExistence type="predicted"/>
<reference evidence="6" key="1">
    <citation type="submission" date="2017-04" db="EMBL/GenBank/DDBJ databases">
        <authorList>
            <person name="Porter S."/>
            <person name="Friesen M.L."/>
            <person name="Faber-Hammond J."/>
        </authorList>
    </citation>
    <scope>NUCLEOTIDE SEQUENCE</scope>
    <source>
        <strain evidence="6">Str16</strain>
    </source>
</reference>
<reference evidence="6 8" key="2">
    <citation type="journal article" date="2018" name="FEMS Microbiol. Ecol.">
        <title>Co-invading symbiotic mutualists of Medicago polymorpha retain high ancestral diversity and contain diverse accessory genomes.</title>
        <authorList>
            <person name="Porter S.S."/>
            <person name="Faber-Hammond J.J."/>
            <person name="Friesen M.L."/>
        </authorList>
    </citation>
    <scope>NUCLEOTIDE SEQUENCE [LARGE SCALE GENOMIC DNA]</scope>
    <source>
        <strain evidence="6 8">Str16</strain>
    </source>
</reference>
<dbReference type="InterPro" id="IPR000843">
    <property type="entry name" value="HTH_LacI"/>
</dbReference>
<dbReference type="PANTHER" id="PTHR30146">
    <property type="entry name" value="LACI-RELATED TRANSCRIPTIONAL REPRESSOR"/>
    <property type="match status" value="1"/>
</dbReference>
<dbReference type="InterPro" id="IPR046335">
    <property type="entry name" value="LacI/GalR-like_sensor"/>
</dbReference>
<dbReference type="SUPFAM" id="SSF47413">
    <property type="entry name" value="lambda repressor-like DNA-binding domains"/>
    <property type="match status" value="1"/>
</dbReference>
<evidence type="ECO:0000256" key="2">
    <source>
        <dbReference type="ARBA" id="ARBA00023015"/>
    </source>
</evidence>
<dbReference type="Pfam" id="PF00356">
    <property type="entry name" value="LacI"/>
    <property type="match status" value="1"/>
</dbReference>
<reference evidence="7" key="3">
    <citation type="submission" date="2019-06" db="EMBL/GenBank/DDBJ databases">
        <authorList>
            <person name="Le Quere A."/>
            <person name="Colella S."/>
        </authorList>
    </citation>
    <scope>NUCLEOTIDE SEQUENCE</scope>
    <source>
        <strain evidence="7">EmedicaeMD41</strain>
    </source>
</reference>
<dbReference type="EC" id="5.1.1.1" evidence="7"/>
<dbReference type="CDD" id="cd06267">
    <property type="entry name" value="PBP1_LacI_sugar_binding-like"/>
    <property type="match status" value="1"/>
</dbReference>
<dbReference type="SUPFAM" id="SSF53822">
    <property type="entry name" value="Periplasmic binding protein-like I"/>
    <property type="match status" value="1"/>
</dbReference>
<gene>
    <name evidence="6" type="ORF">BMJ33_15475</name>
    <name evidence="7" type="ORF">EMEDMD4_520080</name>
</gene>
<dbReference type="Gene3D" id="1.10.260.40">
    <property type="entry name" value="lambda repressor-like DNA-binding domains"/>
    <property type="match status" value="1"/>
</dbReference>